<dbReference type="Gene3D" id="3.40.630.30">
    <property type="match status" value="1"/>
</dbReference>
<evidence type="ECO:0000313" key="3">
    <source>
        <dbReference type="Proteomes" id="UP001442841"/>
    </source>
</evidence>
<proteinExistence type="predicted"/>
<name>A0ABZ3FQ22_9ACTN</name>
<protein>
    <submittedName>
        <fullName evidence="2">GNAT family N-acetyltransferase</fullName>
    </submittedName>
</protein>
<dbReference type="RefSeq" id="WP_425309609.1">
    <property type="nucleotide sequence ID" value="NZ_CP154795.1"/>
</dbReference>
<dbReference type="PROSITE" id="PS51186">
    <property type="entry name" value="GNAT"/>
    <property type="match status" value="1"/>
</dbReference>
<dbReference type="Pfam" id="PF00583">
    <property type="entry name" value="Acetyltransf_1"/>
    <property type="match status" value="1"/>
</dbReference>
<dbReference type="Proteomes" id="UP001442841">
    <property type="component" value="Chromosome"/>
</dbReference>
<keyword evidence="3" id="KW-1185">Reference proteome</keyword>
<evidence type="ECO:0000313" key="2">
    <source>
        <dbReference type="EMBL" id="XAN08153.1"/>
    </source>
</evidence>
<sequence length="187" mass="20467">MNSAESRPESVRLALPKEAASIADLQYRAWQADFADTPDLLAELEPTAMTEIWHQAITRPPVAACRVLVAVDTENRVVGFASTIPCEDPDAEAGADGAVGEFLIEESVRNQGHGSRLLNACVDTLRADGFTRATWWIRSTDDDLRKFLTESGWAPDGSHREIGLADGSVRIKQLRLHTDISDEPARA</sequence>
<dbReference type="SUPFAM" id="SSF55729">
    <property type="entry name" value="Acyl-CoA N-acyltransferases (Nat)"/>
    <property type="match status" value="1"/>
</dbReference>
<organism evidence="2 3">
    <name type="scientific">Ammonicoccus fulvus</name>
    <dbReference type="NCBI Taxonomy" id="3138240"/>
    <lineage>
        <taxon>Bacteria</taxon>
        <taxon>Bacillati</taxon>
        <taxon>Actinomycetota</taxon>
        <taxon>Actinomycetes</taxon>
        <taxon>Propionibacteriales</taxon>
        <taxon>Propionibacteriaceae</taxon>
        <taxon>Ammonicoccus</taxon>
    </lineage>
</organism>
<accession>A0ABZ3FQ22</accession>
<dbReference type="InterPro" id="IPR016181">
    <property type="entry name" value="Acyl_CoA_acyltransferase"/>
</dbReference>
<reference evidence="2 3" key="1">
    <citation type="submission" date="2024-04" db="EMBL/GenBank/DDBJ databases">
        <title>Isolation of an actinomycete strain from pig manure.</title>
        <authorList>
            <person name="Gong T."/>
            <person name="Yu Z."/>
            <person name="An M."/>
            <person name="Wei C."/>
            <person name="Yang W."/>
            <person name="Liu L."/>
        </authorList>
    </citation>
    <scope>NUCLEOTIDE SEQUENCE [LARGE SCALE GENOMIC DNA]</scope>
    <source>
        <strain evidence="2 3">ZF39</strain>
    </source>
</reference>
<dbReference type="EMBL" id="CP154795">
    <property type="protein sequence ID" value="XAN08153.1"/>
    <property type="molecule type" value="Genomic_DNA"/>
</dbReference>
<gene>
    <name evidence="2" type="ORF">AADG42_12850</name>
</gene>
<dbReference type="InterPro" id="IPR000182">
    <property type="entry name" value="GNAT_dom"/>
</dbReference>
<dbReference type="CDD" id="cd04301">
    <property type="entry name" value="NAT_SF"/>
    <property type="match status" value="1"/>
</dbReference>
<evidence type="ECO:0000259" key="1">
    <source>
        <dbReference type="PROSITE" id="PS51186"/>
    </source>
</evidence>
<feature type="domain" description="N-acetyltransferase" evidence="1">
    <location>
        <begin position="25"/>
        <end position="176"/>
    </location>
</feature>